<keyword evidence="1" id="KW-1133">Transmembrane helix</keyword>
<sequence>MTTSSLIAPLLALIAPFLIWPLELLLPLPFLVEELVKAAVIYIGWPSAPVRTKLLFAALTGLLFGFSESVLYLFNFLAWGNMAQYFLRLAVTLPLHAFTSIIILLPGLKYRHLVILGLPPAILIHYLYNRYLQGSL</sequence>
<feature type="transmembrane region" description="Helical" evidence="1">
    <location>
        <begin position="54"/>
        <end position="74"/>
    </location>
</feature>
<keyword evidence="1" id="KW-0812">Transmembrane</keyword>
<feature type="transmembrane region" description="Helical" evidence="1">
    <location>
        <begin position="86"/>
        <end position="104"/>
    </location>
</feature>
<evidence type="ECO:0000313" key="2">
    <source>
        <dbReference type="EMBL" id="OGC92377.1"/>
    </source>
</evidence>
<evidence type="ECO:0000313" key="3">
    <source>
        <dbReference type="Proteomes" id="UP000178176"/>
    </source>
</evidence>
<dbReference type="AlphaFoldDB" id="A0A1F4YEG6"/>
<proteinExistence type="predicted"/>
<organism evidence="2 3">
    <name type="scientific">Candidatus Amesbacteria bacterium RIFCSPHIGHO2_01_FULL_48_32b</name>
    <dbReference type="NCBI Taxonomy" id="1797253"/>
    <lineage>
        <taxon>Bacteria</taxon>
        <taxon>Candidatus Amesiibacteriota</taxon>
    </lineage>
</organism>
<keyword evidence="1" id="KW-0472">Membrane</keyword>
<dbReference type="EMBL" id="MEXH01000016">
    <property type="protein sequence ID" value="OGC92377.1"/>
    <property type="molecule type" value="Genomic_DNA"/>
</dbReference>
<name>A0A1F4YEG6_9BACT</name>
<feature type="transmembrane region" description="Helical" evidence="1">
    <location>
        <begin position="110"/>
        <end position="128"/>
    </location>
</feature>
<gene>
    <name evidence="2" type="ORF">A2876_02255</name>
</gene>
<protein>
    <recommendedName>
        <fullName evidence="4">PrsW family intramembrane metalloprotease</fullName>
    </recommendedName>
</protein>
<evidence type="ECO:0008006" key="4">
    <source>
        <dbReference type="Google" id="ProtNLM"/>
    </source>
</evidence>
<dbReference type="Proteomes" id="UP000178176">
    <property type="component" value="Unassembled WGS sequence"/>
</dbReference>
<evidence type="ECO:0000256" key="1">
    <source>
        <dbReference type="SAM" id="Phobius"/>
    </source>
</evidence>
<accession>A0A1F4YEG6</accession>
<comment type="caution">
    <text evidence="2">The sequence shown here is derived from an EMBL/GenBank/DDBJ whole genome shotgun (WGS) entry which is preliminary data.</text>
</comment>
<reference evidence="2 3" key="1">
    <citation type="journal article" date="2016" name="Nat. Commun.">
        <title>Thousands of microbial genomes shed light on interconnected biogeochemical processes in an aquifer system.</title>
        <authorList>
            <person name="Anantharaman K."/>
            <person name="Brown C.T."/>
            <person name="Hug L.A."/>
            <person name="Sharon I."/>
            <person name="Castelle C.J."/>
            <person name="Probst A.J."/>
            <person name="Thomas B.C."/>
            <person name="Singh A."/>
            <person name="Wilkins M.J."/>
            <person name="Karaoz U."/>
            <person name="Brodie E.L."/>
            <person name="Williams K.H."/>
            <person name="Hubbard S.S."/>
            <person name="Banfield J.F."/>
        </authorList>
    </citation>
    <scope>NUCLEOTIDE SEQUENCE [LARGE SCALE GENOMIC DNA]</scope>
</reference>